<keyword evidence="6" id="KW-1185">Reference proteome</keyword>
<evidence type="ECO:0000256" key="1">
    <source>
        <dbReference type="ARBA" id="ARBA00023015"/>
    </source>
</evidence>
<dbReference type="Gene3D" id="1.10.10.60">
    <property type="entry name" value="Homeodomain-like"/>
    <property type="match status" value="2"/>
</dbReference>
<protein>
    <submittedName>
        <fullName evidence="5">AraC-like DNA-binding protein</fullName>
    </submittedName>
</protein>
<dbReference type="SUPFAM" id="SSF51215">
    <property type="entry name" value="Regulatory protein AraC"/>
    <property type="match status" value="1"/>
</dbReference>
<gene>
    <name evidence="5" type="ORF">EV650_3380</name>
</gene>
<proteinExistence type="predicted"/>
<keyword evidence="1" id="KW-0805">Transcription regulation</keyword>
<dbReference type="SUPFAM" id="SSF46689">
    <property type="entry name" value="Homeodomain-like"/>
    <property type="match status" value="1"/>
</dbReference>
<dbReference type="Proteomes" id="UP000295447">
    <property type="component" value="Unassembled WGS sequence"/>
</dbReference>
<dbReference type="AlphaFoldDB" id="A0A4R8A857"/>
<dbReference type="Pfam" id="PF12833">
    <property type="entry name" value="HTH_18"/>
    <property type="match status" value="1"/>
</dbReference>
<dbReference type="Pfam" id="PF02311">
    <property type="entry name" value="AraC_binding"/>
    <property type="match status" value="1"/>
</dbReference>
<dbReference type="PANTHER" id="PTHR43280">
    <property type="entry name" value="ARAC-FAMILY TRANSCRIPTIONAL REGULATOR"/>
    <property type="match status" value="1"/>
</dbReference>
<feature type="domain" description="HTH araC/xylS-type" evidence="4">
    <location>
        <begin position="181"/>
        <end position="279"/>
    </location>
</feature>
<evidence type="ECO:0000313" key="6">
    <source>
        <dbReference type="Proteomes" id="UP000295447"/>
    </source>
</evidence>
<keyword evidence="3" id="KW-0804">Transcription</keyword>
<name>A0A4R8A857_9ACTN</name>
<evidence type="ECO:0000256" key="3">
    <source>
        <dbReference type="ARBA" id="ARBA00023163"/>
    </source>
</evidence>
<dbReference type="PROSITE" id="PS00041">
    <property type="entry name" value="HTH_ARAC_FAMILY_1"/>
    <property type="match status" value="1"/>
</dbReference>
<evidence type="ECO:0000256" key="2">
    <source>
        <dbReference type="ARBA" id="ARBA00023125"/>
    </source>
</evidence>
<dbReference type="InterPro" id="IPR018062">
    <property type="entry name" value="HTH_AraC-typ_CS"/>
</dbReference>
<accession>A0A4R8A857</accession>
<dbReference type="PANTHER" id="PTHR43280:SF2">
    <property type="entry name" value="HTH-TYPE TRANSCRIPTIONAL REGULATOR EXSA"/>
    <property type="match status" value="1"/>
</dbReference>
<dbReference type="GO" id="GO:0043565">
    <property type="term" value="F:sequence-specific DNA binding"/>
    <property type="evidence" value="ECO:0007669"/>
    <property type="project" value="InterPro"/>
</dbReference>
<evidence type="ECO:0000313" key="5">
    <source>
        <dbReference type="EMBL" id="TDW24500.1"/>
    </source>
</evidence>
<dbReference type="RefSeq" id="WP_134119668.1">
    <property type="nucleotide sequence ID" value="NZ_SODF01000001.1"/>
</dbReference>
<dbReference type="InterPro" id="IPR020449">
    <property type="entry name" value="Tscrpt_reg_AraC-type_HTH"/>
</dbReference>
<dbReference type="PROSITE" id="PS01124">
    <property type="entry name" value="HTH_ARAC_FAMILY_2"/>
    <property type="match status" value="1"/>
</dbReference>
<dbReference type="OrthoDB" id="3186094at2"/>
<dbReference type="InterPro" id="IPR018060">
    <property type="entry name" value="HTH_AraC"/>
</dbReference>
<organism evidence="5 6">
    <name type="scientific">Kribbella kalugense</name>
    <dbReference type="NCBI Taxonomy" id="2512221"/>
    <lineage>
        <taxon>Bacteria</taxon>
        <taxon>Bacillati</taxon>
        <taxon>Actinomycetota</taxon>
        <taxon>Actinomycetes</taxon>
        <taxon>Propionibacteriales</taxon>
        <taxon>Kribbellaceae</taxon>
        <taxon>Kribbella</taxon>
    </lineage>
</organism>
<dbReference type="InterPro" id="IPR009057">
    <property type="entry name" value="Homeodomain-like_sf"/>
</dbReference>
<dbReference type="InterPro" id="IPR037923">
    <property type="entry name" value="HTH-like"/>
</dbReference>
<keyword evidence="2 5" id="KW-0238">DNA-binding</keyword>
<dbReference type="SMART" id="SM00342">
    <property type="entry name" value="HTH_ARAC"/>
    <property type="match status" value="1"/>
</dbReference>
<comment type="caution">
    <text evidence="5">The sequence shown here is derived from an EMBL/GenBank/DDBJ whole genome shotgun (WGS) entry which is preliminary data.</text>
</comment>
<dbReference type="GO" id="GO:0003700">
    <property type="term" value="F:DNA-binding transcription factor activity"/>
    <property type="evidence" value="ECO:0007669"/>
    <property type="project" value="InterPro"/>
</dbReference>
<sequence length="287" mass="30824">MSLRAPRPSEEWSVYLTPGPAHRRLGLFCLGAGEERNPPRPSPERALGCHAAVLLRAGHGELLHGPSRRLTKVQAPAVLWLFPGVLHGYRPAGSGWTQSWILFDGPATAAYAALGNLDPESPVLPLDARSGDRHRVEQTFGRVLDLCRQPHPAVDVRAVPALHELLIDAGLAAATTGPDDADLVERLRDDACTPTSVPGHAARLGISVAQLRAATRNVSGLNPQEFLLAVRLNQAKALLTGSTLTVAAIAHRTGYDDPAYFSRLFTNRVGLPPSEFRRSGTVTHSVQ</sequence>
<reference evidence="5 6" key="1">
    <citation type="submission" date="2019-03" db="EMBL/GenBank/DDBJ databases">
        <title>Genomic Encyclopedia of Type Strains, Phase III (KMG-III): the genomes of soil and plant-associated and newly described type strains.</title>
        <authorList>
            <person name="Whitman W."/>
        </authorList>
    </citation>
    <scope>NUCLEOTIDE SEQUENCE [LARGE SCALE GENOMIC DNA]</scope>
    <source>
        <strain evidence="5 6">VKM Ac-2570</strain>
    </source>
</reference>
<dbReference type="InterPro" id="IPR003313">
    <property type="entry name" value="AraC-bd"/>
</dbReference>
<dbReference type="Gene3D" id="2.60.120.280">
    <property type="entry name" value="Regulatory protein AraC"/>
    <property type="match status" value="1"/>
</dbReference>
<dbReference type="PRINTS" id="PR00032">
    <property type="entry name" value="HTHARAC"/>
</dbReference>
<dbReference type="EMBL" id="SODF01000001">
    <property type="protein sequence ID" value="TDW24500.1"/>
    <property type="molecule type" value="Genomic_DNA"/>
</dbReference>
<evidence type="ECO:0000259" key="4">
    <source>
        <dbReference type="PROSITE" id="PS01124"/>
    </source>
</evidence>